<dbReference type="AlphaFoldDB" id="A0A1A0DAM0"/>
<dbReference type="SUPFAM" id="SSF56784">
    <property type="entry name" value="HAD-like"/>
    <property type="match status" value="1"/>
</dbReference>
<accession>A0A1A0DAM0</accession>
<organism evidence="1 2">
    <name type="scientific">Acetobacter pasteurianus</name>
    <name type="common">Acetobacter turbidans</name>
    <dbReference type="NCBI Taxonomy" id="438"/>
    <lineage>
        <taxon>Bacteria</taxon>
        <taxon>Pseudomonadati</taxon>
        <taxon>Pseudomonadota</taxon>
        <taxon>Alphaproteobacteria</taxon>
        <taxon>Acetobacterales</taxon>
        <taxon>Acetobacteraceae</taxon>
        <taxon>Acetobacter</taxon>
    </lineage>
</organism>
<reference evidence="1 2" key="1">
    <citation type="submission" date="2016-05" db="EMBL/GenBank/DDBJ databases">
        <title>Genome sequencing of Acetobacter pasteurianus strain SRCM100623.</title>
        <authorList>
            <person name="Song Y.R."/>
        </authorList>
    </citation>
    <scope>NUCLEOTIDE SEQUENCE [LARGE SCALE GENOMIC DNA]</scope>
    <source>
        <strain evidence="1 2">SRCM100623</strain>
    </source>
</reference>
<proteinExistence type="predicted"/>
<dbReference type="eggNOG" id="COG0647">
    <property type="taxonomic scope" value="Bacteria"/>
</dbReference>
<dbReference type="InterPro" id="IPR036412">
    <property type="entry name" value="HAD-like_sf"/>
</dbReference>
<name>A0A1A0DAM0_ACEPA</name>
<comment type="caution">
    <text evidence="1">The sequence shown here is derived from an EMBL/GenBank/DDBJ whole genome shotgun (WGS) entry which is preliminary data.</text>
</comment>
<dbReference type="GO" id="GO:0016791">
    <property type="term" value="F:phosphatase activity"/>
    <property type="evidence" value="ECO:0007669"/>
    <property type="project" value="TreeGrafter"/>
</dbReference>
<dbReference type="InterPro" id="IPR023214">
    <property type="entry name" value="HAD_sf"/>
</dbReference>
<evidence type="ECO:0000313" key="2">
    <source>
        <dbReference type="Proteomes" id="UP000093796"/>
    </source>
</evidence>
<evidence type="ECO:0008006" key="3">
    <source>
        <dbReference type="Google" id="ProtNLM"/>
    </source>
</evidence>
<dbReference type="NCBIfam" id="TIGR01459">
    <property type="entry name" value="HAD-SF-IIA-hyp4"/>
    <property type="match status" value="1"/>
</dbReference>
<protein>
    <recommendedName>
        <fullName evidence="3">Hydrolase IIA</fullName>
    </recommendedName>
</protein>
<gene>
    <name evidence="1" type="ORF">SRCM100623_01799</name>
</gene>
<dbReference type="CDD" id="cd07525">
    <property type="entry name" value="HAD_like"/>
    <property type="match status" value="1"/>
</dbReference>
<dbReference type="PATRIC" id="fig|438.15.peg.2003"/>
<dbReference type="Pfam" id="PF13344">
    <property type="entry name" value="Hydrolase_6"/>
    <property type="match status" value="1"/>
</dbReference>
<dbReference type="EMBL" id="LYUD01000101">
    <property type="protein sequence ID" value="OAZ72328.1"/>
    <property type="molecule type" value="Genomic_DNA"/>
</dbReference>
<evidence type="ECO:0000313" key="1">
    <source>
        <dbReference type="EMBL" id="OAZ72328.1"/>
    </source>
</evidence>
<dbReference type="Gene3D" id="3.40.50.1000">
    <property type="entry name" value="HAD superfamily/HAD-like"/>
    <property type="match status" value="2"/>
</dbReference>
<dbReference type="GO" id="GO:0005737">
    <property type="term" value="C:cytoplasm"/>
    <property type="evidence" value="ECO:0007669"/>
    <property type="project" value="TreeGrafter"/>
</dbReference>
<dbReference type="PANTHER" id="PTHR19288">
    <property type="entry name" value="4-NITROPHENYLPHOSPHATASE-RELATED"/>
    <property type="match status" value="1"/>
</dbReference>
<dbReference type="Proteomes" id="UP000093796">
    <property type="component" value="Unassembled WGS sequence"/>
</dbReference>
<dbReference type="InterPro" id="IPR006357">
    <property type="entry name" value="HAD-SF_hydro_IIA"/>
</dbReference>
<dbReference type="OrthoDB" id="9791073at2"/>
<dbReference type="RefSeq" id="WP_003630948.1">
    <property type="nucleotide sequence ID" value="NZ_LYUD01000101.1"/>
</dbReference>
<dbReference type="PANTHER" id="PTHR19288:SF90">
    <property type="entry name" value="OS08G0542600 PROTEIN"/>
    <property type="match status" value="1"/>
</dbReference>
<dbReference type="InterPro" id="IPR006356">
    <property type="entry name" value="HAD-SF_hydro_IIA_hyp3"/>
</dbReference>
<dbReference type="Pfam" id="PF13242">
    <property type="entry name" value="Hydrolase_like"/>
    <property type="match status" value="1"/>
</dbReference>
<sequence length="292" mass="31392">MTSQQTVEDMQQITGLAALADQYDGYIIDLWGTVHDGVQPYPGAVDCLQALRASGKKIVMLSNAPRPADVVCAQLEAFGISRELHDGVMTSGEETRRLLKARTDPWFANLGPKVLHIGGTHDLGLYDGLDVQRVAQPADADFIMNTGPDAERGVGSLDPYLPELRACLERGLPMVCANPDMVVVKGGKRQICAGALAAFYAEQGGKVSWIGKPYSRVYEPVFEMLNVPRQRILAIGDALATDMRGASAVDVAGLWILGGIHQEMIGDDIQLAKEEAKAAGLAPVAAIKRLVW</sequence>